<evidence type="ECO:0000256" key="1">
    <source>
        <dbReference type="SAM" id="Phobius"/>
    </source>
</evidence>
<keyword evidence="1" id="KW-0812">Transmembrane</keyword>
<reference evidence="2 3" key="1">
    <citation type="submission" date="2018-06" db="EMBL/GenBank/DDBJ databases">
        <authorList>
            <consortium name="Pathogen Informatics"/>
            <person name="Doyle S."/>
        </authorList>
    </citation>
    <scope>NUCLEOTIDE SEQUENCE [LARGE SCALE GENOMIC DNA]</scope>
    <source>
        <strain evidence="2 3">NCTC13028</strain>
    </source>
</reference>
<proteinExistence type="predicted"/>
<feature type="transmembrane region" description="Helical" evidence="1">
    <location>
        <begin position="32"/>
        <end position="54"/>
    </location>
</feature>
<name>A0A2X2YE47_CLOCO</name>
<keyword evidence="1" id="KW-1133">Transmembrane helix</keyword>
<feature type="transmembrane region" description="Helical" evidence="1">
    <location>
        <begin position="60"/>
        <end position="80"/>
    </location>
</feature>
<dbReference type="AlphaFoldDB" id="A0A2X2YE47"/>
<gene>
    <name evidence="2" type="ORF">NCTC13028_02444</name>
</gene>
<protein>
    <submittedName>
        <fullName evidence="2">Uncharacterized protein</fullName>
    </submittedName>
</protein>
<feature type="transmembrane region" description="Helical" evidence="1">
    <location>
        <begin position="6"/>
        <end position="25"/>
    </location>
</feature>
<accession>A0A2X2YE47</accession>
<sequence length="82" mass="9699">MSFRFIIVMFVILSIIIDVLLMKYIKKKLSGLFGLQLTITGLFCFYIVWNATFYKPYSNIIPYFISVYFIVTGLIIGYRFEE</sequence>
<organism evidence="2 3">
    <name type="scientific">Clostridium cochlearium</name>
    <dbReference type="NCBI Taxonomy" id="1494"/>
    <lineage>
        <taxon>Bacteria</taxon>
        <taxon>Bacillati</taxon>
        <taxon>Bacillota</taxon>
        <taxon>Clostridia</taxon>
        <taxon>Eubacteriales</taxon>
        <taxon>Clostridiaceae</taxon>
        <taxon>Clostridium</taxon>
    </lineage>
</organism>
<keyword evidence="1" id="KW-0472">Membrane</keyword>
<dbReference type="EMBL" id="UAWC01000026">
    <property type="protein sequence ID" value="SQB36209.1"/>
    <property type="molecule type" value="Genomic_DNA"/>
</dbReference>
<dbReference type="RefSeq" id="WP_111921825.1">
    <property type="nucleotide sequence ID" value="NZ_CP173238.1"/>
</dbReference>
<evidence type="ECO:0000313" key="3">
    <source>
        <dbReference type="Proteomes" id="UP000250223"/>
    </source>
</evidence>
<dbReference type="Proteomes" id="UP000250223">
    <property type="component" value="Unassembled WGS sequence"/>
</dbReference>
<evidence type="ECO:0000313" key="2">
    <source>
        <dbReference type="EMBL" id="SQB36209.1"/>
    </source>
</evidence>